<evidence type="ECO:0000313" key="1">
    <source>
        <dbReference type="EMBL" id="QPC44006.1"/>
    </source>
</evidence>
<keyword evidence="2" id="KW-1185">Reference proteome</keyword>
<name>A0A7S8C5Y3_9HYPH</name>
<dbReference type="InterPro" id="IPR019596">
    <property type="entry name" value="Phage_Mu_GpM_tail_tub"/>
</dbReference>
<accession>A0A7S8C5Y3</accession>
<dbReference type="EMBL" id="CP058214">
    <property type="protein sequence ID" value="QPC44006.1"/>
    <property type="molecule type" value="Genomic_DNA"/>
</dbReference>
<dbReference type="AlphaFoldDB" id="A0A7S8C5Y3"/>
<protein>
    <submittedName>
        <fullName evidence="1">Phage tail tube protein</fullName>
    </submittedName>
</protein>
<organism evidence="1 2">
    <name type="scientific">Kaustia mangrovi</name>
    <dbReference type="NCBI Taxonomy" id="2593653"/>
    <lineage>
        <taxon>Bacteria</taxon>
        <taxon>Pseudomonadati</taxon>
        <taxon>Pseudomonadota</taxon>
        <taxon>Alphaproteobacteria</taxon>
        <taxon>Hyphomicrobiales</taxon>
        <taxon>Parvibaculaceae</taxon>
        <taxon>Kaustia</taxon>
    </lineage>
</organism>
<dbReference type="RefSeq" id="WP_213161369.1">
    <property type="nucleotide sequence ID" value="NZ_CP058214.1"/>
</dbReference>
<dbReference type="Pfam" id="PF10618">
    <property type="entry name" value="Tail_tube"/>
    <property type="match status" value="1"/>
</dbReference>
<reference evidence="1 2" key="1">
    <citation type="submission" date="2020-06" db="EMBL/GenBank/DDBJ databases">
        <title>Genome sequence of 2 isolates from Red Sea Mangroves.</title>
        <authorList>
            <person name="Sefrji F."/>
            <person name="Michoud G."/>
            <person name="Merlino G."/>
            <person name="Daffonchio D."/>
        </authorList>
    </citation>
    <scope>NUCLEOTIDE SEQUENCE [LARGE SCALE GENOMIC DNA]</scope>
    <source>
        <strain evidence="1 2">R1DC25</strain>
    </source>
</reference>
<sequence length="120" mass="12956">MAERVGGIIYLAINGVNYQAKGAYTYNIGRPKRDGVVGHDAVHGYKELPQVPFIEGEITDSGKMALEDLLDLTDATVTLQLANSKVIVLRDAWYAGEGTGNTEEGNIGVRFEGISGEEVR</sequence>
<dbReference type="Proteomes" id="UP000593594">
    <property type="component" value="Chromosome"/>
</dbReference>
<gene>
    <name evidence="1" type="ORF">HW532_15695</name>
</gene>
<evidence type="ECO:0000313" key="2">
    <source>
        <dbReference type="Proteomes" id="UP000593594"/>
    </source>
</evidence>
<dbReference type="KEGG" id="kmn:HW532_15695"/>
<proteinExistence type="predicted"/>